<sequence>MEAWIRNNPQHDGELRGLMNTLKGFIIGHGDKNPATFGKLCGQYKTMLDEEIKDVISPMRLSIAHIQYFLIGEGLASLAKNIQNQYVFVPVRNAETRNILDMKSRDKTTKTRKMPYQYISGNPFPAPNVGGASGRPSAFASQPQPERPMSTTSTASRKSMYSSKSGSKPMQKTPYIRKSEYQSGGGGVFNPLTGKVEYPSSTPAPSAATATRPTGMGRGLVRASEISHPQESKPQPARVPPRPTAQEVQPQARVPPAPTRRPPPSEPVKPPTQTVRRPLQTSRVPPMHPGLAEKQKAKIVKPNDQGDSTASSDAPRHYGDPDDALAKFRKKLTYIISRHPLGLSFNELASCFRNKHSEQLKSFLTRLNSQIPYPIEILRKYSERLNIFVGDEDIIYPQEYSPQEWKKTVFEQISDLLGEQEEPEDILKVEEDYRNRFPVDYKDYHFYSFYEFIMHLGDIALIEIDEDLNERIGKNYLSMKETLVKCVMQLVYRTEKEGKDLQISSLRRKFRLEFSWDIPMSCFSEEYEEELDIERLAYLLVNHNNKKNVMRIDNGLLKLKSKADLRAGLANLKAAAPLKTRFAPFLKPSVKDKFYVTLNGEVNSCDEIWVMRQADLNKLTNLVQELSEVCKGYKRAGKNAIENEILPGCAVAVFDGDYWLRGEVVEYADDHECPYVVRYVDFGTIECFGKENIQWLDEKFIKLRRLSFPISILSDVNPDVISKDEIDEINEQRILQDLVGNLDSLKAGFLFECTSADASGFQGFKGRIKVKTETAQCDLLSKVHHYYKKRNSEERSESEETIRTSDNFPSINKLEPPSPEKEEDNIQPKETRAHDTSDDETKEGEFLCEFIYPPEDATEVANVYIAEHVTFVNIDGQLAQMMNVVLISDEDKLAVSFESLSSIFIKLLAGVNRVRGRVWLKKVTAKGVVNINVESIKEKMGVRISDEEQEQLSKQLDVWGLKGAHPENEVDESAKDYAFILWDDLWRAFCKARTSENVPPFITKTSTVFEAIHRMRTDFFDGDV</sequence>
<evidence type="ECO:0000256" key="1">
    <source>
        <dbReference type="SAM" id="MobiDB-lite"/>
    </source>
</evidence>
<dbReference type="CDD" id="cd20379">
    <property type="entry name" value="Tudor_dTUD-like"/>
    <property type="match status" value="1"/>
</dbReference>
<gene>
    <name evidence="3" type="ORF">OKIOD_LOCUS4559</name>
</gene>
<feature type="compositionally biased region" description="Low complexity" evidence="1">
    <location>
        <begin position="199"/>
        <end position="214"/>
    </location>
</feature>
<accession>A0ABN7S8U4</accession>
<protein>
    <submittedName>
        <fullName evidence="3">Oidioi.mRNA.OKI2018_I69.PAR.g13001.t1.cds</fullName>
    </submittedName>
</protein>
<organism evidence="3 4">
    <name type="scientific">Oikopleura dioica</name>
    <name type="common">Tunicate</name>
    <dbReference type="NCBI Taxonomy" id="34765"/>
    <lineage>
        <taxon>Eukaryota</taxon>
        <taxon>Metazoa</taxon>
        <taxon>Chordata</taxon>
        <taxon>Tunicata</taxon>
        <taxon>Appendicularia</taxon>
        <taxon>Copelata</taxon>
        <taxon>Oikopleuridae</taxon>
        <taxon>Oikopleura</taxon>
    </lineage>
</organism>
<dbReference type="Gene3D" id="2.30.30.140">
    <property type="match status" value="1"/>
</dbReference>
<feature type="domain" description="Tudor" evidence="2">
    <location>
        <begin position="642"/>
        <end position="703"/>
    </location>
</feature>
<dbReference type="EMBL" id="OU015568">
    <property type="protein sequence ID" value="CAG5091359.1"/>
    <property type="molecule type" value="Genomic_DNA"/>
</dbReference>
<dbReference type="InterPro" id="IPR002999">
    <property type="entry name" value="Tudor"/>
</dbReference>
<evidence type="ECO:0000313" key="3">
    <source>
        <dbReference type="EMBL" id="CAG5091359.1"/>
    </source>
</evidence>
<dbReference type="Pfam" id="PF00567">
    <property type="entry name" value="TUDOR"/>
    <property type="match status" value="1"/>
</dbReference>
<feature type="compositionally biased region" description="Pro residues" evidence="1">
    <location>
        <begin position="253"/>
        <end position="270"/>
    </location>
</feature>
<feature type="compositionally biased region" description="Basic and acidic residues" evidence="1">
    <location>
        <begin position="790"/>
        <end position="803"/>
    </location>
</feature>
<feature type="region of interest" description="Disordered" evidence="1">
    <location>
        <begin position="121"/>
        <end position="322"/>
    </location>
</feature>
<reference evidence="3 4" key="1">
    <citation type="submission" date="2021-04" db="EMBL/GenBank/DDBJ databases">
        <authorList>
            <person name="Bliznina A."/>
        </authorList>
    </citation>
    <scope>NUCLEOTIDE SEQUENCE [LARGE SCALE GENOMIC DNA]</scope>
</reference>
<dbReference type="SUPFAM" id="SSF63748">
    <property type="entry name" value="Tudor/PWWP/MBT"/>
    <property type="match status" value="1"/>
</dbReference>
<evidence type="ECO:0000259" key="2">
    <source>
        <dbReference type="PROSITE" id="PS50304"/>
    </source>
</evidence>
<feature type="region of interest" description="Disordered" evidence="1">
    <location>
        <begin position="790"/>
        <end position="841"/>
    </location>
</feature>
<name>A0ABN7S8U4_OIKDI</name>
<evidence type="ECO:0000313" key="4">
    <source>
        <dbReference type="Proteomes" id="UP001158576"/>
    </source>
</evidence>
<dbReference type="PROSITE" id="PS50304">
    <property type="entry name" value="TUDOR"/>
    <property type="match status" value="1"/>
</dbReference>
<feature type="compositionally biased region" description="Low complexity" evidence="1">
    <location>
        <begin position="153"/>
        <end position="168"/>
    </location>
</feature>
<feature type="compositionally biased region" description="Basic and acidic residues" evidence="1">
    <location>
        <begin position="818"/>
        <end position="836"/>
    </location>
</feature>
<feature type="compositionally biased region" description="Polar residues" evidence="1">
    <location>
        <begin position="139"/>
        <end position="152"/>
    </location>
</feature>
<proteinExistence type="predicted"/>
<dbReference type="Proteomes" id="UP001158576">
    <property type="component" value="Chromosome PAR"/>
</dbReference>
<keyword evidence="4" id="KW-1185">Reference proteome</keyword>